<dbReference type="Proteomes" id="UP000231379">
    <property type="component" value="Unassembled WGS sequence"/>
</dbReference>
<evidence type="ECO:0000313" key="1">
    <source>
        <dbReference type="EMBL" id="PIR82373.1"/>
    </source>
</evidence>
<organism evidence="1 2">
    <name type="scientific">Candidatus Kaiserbacteria bacterium CG10_big_fil_rev_8_21_14_0_10_59_10</name>
    <dbReference type="NCBI Taxonomy" id="1974612"/>
    <lineage>
        <taxon>Bacteria</taxon>
        <taxon>Candidatus Kaiseribacteriota</taxon>
    </lineage>
</organism>
<comment type="caution">
    <text evidence="1">The sequence shown here is derived from an EMBL/GenBank/DDBJ whole genome shotgun (WGS) entry which is preliminary data.</text>
</comment>
<dbReference type="AlphaFoldDB" id="A0A2H0U7H7"/>
<sequence length="124" mass="14039">MKLIFVYNANSGIFSALTDTFHKTVSPDTYACNLCRVTYGPLSMKDEWREYVTSLPHEIIFMHRDEFWKQHPEIRKERLPAVFAVGEAGIETIIPSSAINAADSVQDLMSLVSQSINNDTQQSI</sequence>
<proteinExistence type="predicted"/>
<dbReference type="EMBL" id="PFBM01000016">
    <property type="protein sequence ID" value="PIR82373.1"/>
    <property type="molecule type" value="Genomic_DNA"/>
</dbReference>
<name>A0A2H0U7H7_9BACT</name>
<gene>
    <name evidence="1" type="ORF">COU20_02520</name>
</gene>
<protein>
    <recommendedName>
        <fullName evidence="3">GTPase</fullName>
    </recommendedName>
</protein>
<accession>A0A2H0U7H7</accession>
<evidence type="ECO:0008006" key="3">
    <source>
        <dbReference type="Google" id="ProtNLM"/>
    </source>
</evidence>
<evidence type="ECO:0000313" key="2">
    <source>
        <dbReference type="Proteomes" id="UP000231379"/>
    </source>
</evidence>
<reference evidence="2" key="1">
    <citation type="submission" date="2017-09" db="EMBL/GenBank/DDBJ databases">
        <title>Depth-based differentiation of microbial function through sediment-hosted aquifers and enrichment of novel symbionts in the deep terrestrial subsurface.</title>
        <authorList>
            <person name="Probst A.J."/>
            <person name="Ladd B."/>
            <person name="Jarett J.K."/>
            <person name="Geller-Mcgrath D.E."/>
            <person name="Sieber C.M.K."/>
            <person name="Emerson J.B."/>
            <person name="Anantharaman K."/>
            <person name="Thomas B.C."/>
            <person name="Malmstrom R."/>
            <person name="Stieglmeier M."/>
            <person name="Klingl A."/>
            <person name="Woyke T."/>
            <person name="Ryan C.M."/>
            <person name="Banfield J.F."/>
        </authorList>
    </citation>
    <scope>NUCLEOTIDE SEQUENCE [LARGE SCALE GENOMIC DNA]</scope>
</reference>